<evidence type="ECO:0000313" key="1">
    <source>
        <dbReference type="EMBL" id="MFC5026261.1"/>
    </source>
</evidence>
<dbReference type="EMBL" id="JBHSJD010000024">
    <property type="protein sequence ID" value="MFC5026261.1"/>
    <property type="molecule type" value="Genomic_DNA"/>
</dbReference>
<protein>
    <submittedName>
        <fullName evidence="1">Uncharacterized protein</fullName>
    </submittedName>
</protein>
<proteinExistence type="predicted"/>
<sequence>MGAIPGARQELDRLGRLLREQMTELIDDLTPGGDLRLLFLDEPRVVDWHEPLRHQYASGFDGRRPAGVGAADIAARAAALLGAAGWDVTASREEAGGRARLVVTGRRDGCRIDVRVGDHWPIVWFEGRTPALALYEPQEFEWPEPVCTPENLTPGHVLCYECDGLGWCPACGGRSWVPSKSRGRTRCPECSTYRVCPICRGAGQLAISGLSPYQRGYYREELGERRDG</sequence>
<keyword evidence="2" id="KW-1185">Reference proteome</keyword>
<reference evidence="2" key="1">
    <citation type="journal article" date="2019" name="Int. J. Syst. Evol. Microbiol.">
        <title>The Global Catalogue of Microorganisms (GCM) 10K type strain sequencing project: providing services to taxonomists for standard genome sequencing and annotation.</title>
        <authorList>
            <consortium name="The Broad Institute Genomics Platform"/>
            <consortium name="The Broad Institute Genome Sequencing Center for Infectious Disease"/>
            <person name="Wu L."/>
            <person name="Ma J."/>
        </authorList>
    </citation>
    <scope>NUCLEOTIDE SEQUENCE [LARGE SCALE GENOMIC DNA]</scope>
    <source>
        <strain evidence="2">CGMCC 4.1648</strain>
    </source>
</reference>
<organism evidence="1 2">
    <name type="scientific">Streptomyces coeruleoprunus</name>
    <dbReference type="NCBI Taxonomy" id="285563"/>
    <lineage>
        <taxon>Bacteria</taxon>
        <taxon>Bacillati</taxon>
        <taxon>Actinomycetota</taxon>
        <taxon>Actinomycetes</taxon>
        <taxon>Kitasatosporales</taxon>
        <taxon>Streptomycetaceae</taxon>
        <taxon>Streptomyces</taxon>
    </lineage>
</organism>
<name>A0ABV9XLM4_9ACTN</name>
<gene>
    <name evidence="1" type="ORF">ACFPM3_29430</name>
</gene>
<dbReference type="Proteomes" id="UP001595829">
    <property type="component" value="Unassembled WGS sequence"/>
</dbReference>
<comment type="caution">
    <text evidence="1">The sequence shown here is derived from an EMBL/GenBank/DDBJ whole genome shotgun (WGS) entry which is preliminary data.</text>
</comment>
<accession>A0ABV9XLM4</accession>
<evidence type="ECO:0000313" key="2">
    <source>
        <dbReference type="Proteomes" id="UP001595829"/>
    </source>
</evidence>
<dbReference type="RefSeq" id="WP_345689861.1">
    <property type="nucleotide sequence ID" value="NZ_BAABIT010000001.1"/>
</dbReference>